<dbReference type="Gene3D" id="3.40.50.720">
    <property type="entry name" value="NAD(P)-binding Rossmann-like Domain"/>
    <property type="match status" value="1"/>
</dbReference>
<feature type="domain" description="NAD-dependent epimerase/dehydratase" evidence="1">
    <location>
        <begin position="71"/>
        <end position="152"/>
    </location>
</feature>
<organism evidence="2 3">
    <name type="scientific">Pseudomonas versuta</name>
    <dbReference type="NCBI Taxonomy" id="1788301"/>
    <lineage>
        <taxon>Bacteria</taxon>
        <taxon>Pseudomonadati</taxon>
        <taxon>Pseudomonadota</taxon>
        <taxon>Gammaproteobacteria</taxon>
        <taxon>Pseudomonadales</taxon>
        <taxon>Pseudomonadaceae</taxon>
        <taxon>Pseudomonas</taxon>
    </lineage>
</organism>
<evidence type="ECO:0000259" key="1">
    <source>
        <dbReference type="Pfam" id="PF01370"/>
    </source>
</evidence>
<dbReference type="EMBL" id="MPJD01000005">
    <property type="protein sequence ID" value="OKA28140.1"/>
    <property type="molecule type" value="Genomic_DNA"/>
</dbReference>
<sequence>MKKVIGSGLLAKSFFGLGFSADCLILASGVSNSAEQRASEFLREFELVRKQIEDNPMLPVVYFSTCSVYQKMQTPYTRHKLEMEDYVSKHADSFYIYRLPQVVGVVKNLTLISYLVNAVLDRETVTVQKYAKRNLLDIKDVVRLSHYLIENKIGCNTIQNLASIAAVSIVDILSEVASILGVSAHSNVVEMGESYDICVDFIVEQFGKADPVLNEKYWVQVLRDYVPLLSKGTD</sequence>
<dbReference type="SUPFAM" id="SSF51735">
    <property type="entry name" value="NAD(P)-binding Rossmann-fold domains"/>
    <property type="match status" value="1"/>
</dbReference>
<evidence type="ECO:0000313" key="2">
    <source>
        <dbReference type="EMBL" id="OKA28140.1"/>
    </source>
</evidence>
<dbReference type="InterPro" id="IPR001509">
    <property type="entry name" value="Epimerase_deHydtase"/>
</dbReference>
<dbReference type="RefSeq" id="WP_073509014.1">
    <property type="nucleotide sequence ID" value="NZ_MPJD01000005.1"/>
</dbReference>
<proteinExistence type="predicted"/>
<gene>
    <name evidence="2" type="ORF">BOH74_03780</name>
</gene>
<evidence type="ECO:0000313" key="3">
    <source>
        <dbReference type="Proteomes" id="UP000185990"/>
    </source>
</evidence>
<dbReference type="Proteomes" id="UP000185990">
    <property type="component" value="Unassembled WGS sequence"/>
</dbReference>
<dbReference type="InterPro" id="IPR036291">
    <property type="entry name" value="NAD(P)-bd_dom_sf"/>
</dbReference>
<name>A0A854A3Z2_9PSED</name>
<dbReference type="AlphaFoldDB" id="A0A854A3Z2"/>
<dbReference type="Pfam" id="PF01370">
    <property type="entry name" value="Epimerase"/>
    <property type="match status" value="1"/>
</dbReference>
<reference evidence="2 3" key="1">
    <citation type="submission" date="2016-11" db="EMBL/GenBank/DDBJ databases">
        <title>Draft genome of Pseudomonas versuta A4R1.12.</title>
        <authorList>
            <person name="See-Too W.-S."/>
        </authorList>
    </citation>
    <scope>NUCLEOTIDE SEQUENCE [LARGE SCALE GENOMIC DNA]</scope>
    <source>
        <strain evidence="2 3">A4R1.12</strain>
    </source>
</reference>
<comment type="caution">
    <text evidence="2">The sequence shown here is derived from an EMBL/GenBank/DDBJ whole genome shotgun (WGS) entry which is preliminary data.</text>
</comment>
<accession>A0A854A3Z2</accession>
<protein>
    <submittedName>
        <fullName evidence="2">NAD-dependent dehydratase</fullName>
    </submittedName>
</protein>